<dbReference type="AlphaFoldDB" id="G3BBV8"/>
<dbReference type="KEGG" id="cten:18249985"/>
<accession>G3BBV8</accession>
<evidence type="ECO:0008006" key="3">
    <source>
        <dbReference type="Google" id="ProtNLM"/>
    </source>
</evidence>
<dbReference type="eggNOG" id="ENOG502RPZT">
    <property type="taxonomic scope" value="Eukaryota"/>
</dbReference>
<sequence>MLSRTLIKRTRGVRYSSTKPIISFIPNENIYRFEGETLTPEQNQAAIPKRPTTFAVPKIHHEMLSPEYVADLVVKPDFNDLFFTSLSQDSPFSGDKSYKVIPKSPNQSPQSVNLLFGEITTKYIQVYNSQTYKLKQVPENITSSPLNTKVELNIQRALIDYMKSVKLDKISSRDQLYELGSRLKVFENTRKLNQGKIDLSGTNEMVTVEGVCIYLLDKGRDKVSEMAVVEFVKENLSSMTISSTIGVTEAIVKALKVSPSSSKLLDLIVQDIIPNSPESILRLHPSVLNDFVEILASNGFITEASKCLKVVIVKQQMEPSVNALEAYLNAYVSSDVDRLSFVRYNSFLKGVITSLPLTPVIAKIILDKAVGHSYELEAFVKILSTESNVRVLKELSPDIINKYIEIEKDNQDVNQQVKVARLVSLISNLKSKGLELSQIKESVGGFFSQSDYARNIESLS</sequence>
<protein>
    <recommendedName>
        <fullName evidence="3">ATPase expression protein 1</fullName>
    </recommendedName>
</protein>
<dbReference type="OrthoDB" id="4094059at2759"/>
<organism evidence="2">
    <name type="scientific">Candida tenuis (strain ATCC 10573 / BCRC 21748 / CBS 615 / JCM 9827 / NBRC 10315 / NRRL Y-1498 / VKM Y-70)</name>
    <name type="common">Yeast</name>
    <name type="synonym">Yamadazyma tenuis</name>
    <dbReference type="NCBI Taxonomy" id="590646"/>
    <lineage>
        <taxon>Eukaryota</taxon>
        <taxon>Fungi</taxon>
        <taxon>Dikarya</taxon>
        <taxon>Ascomycota</taxon>
        <taxon>Saccharomycotina</taxon>
        <taxon>Pichiomycetes</taxon>
        <taxon>Debaryomycetaceae</taxon>
        <taxon>Yamadazyma</taxon>
    </lineage>
</organism>
<name>G3BBV8_CANTC</name>
<dbReference type="EMBL" id="GL996528">
    <property type="protein sequence ID" value="EGV60090.1"/>
    <property type="molecule type" value="Genomic_DNA"/>
</dbReference>
<gene>
    <name evidence="1" type="ORF">CANTEDRAFT_136592</name>
</gene>
<keyword evidence="2" id="KW-1185">Reference proteome</keyword>
<evidence type="ECO:0000313" key="2">
    <source>
        <dbReference type="Proteomes" id="UP000000707"/>
    </source>
</evidence>
<dbReference type="GeneID" id="18249985"/>
<reference evidence="1 2" key="1">
    <citation type="journal article" date="2011" name="Proc. Natl. Acad. Sci. U.S.A.">
        <title>Comparative genomics of xylose-fermenting fungi for enhanced biofuel production.</title>
        <authorList>
            <person name="Wohlbach D.J."/>
            <person name="Kuo A."/>
            <person name="Sato T.K."/>
            <person name="Potts K.M."/>
            <person name="Salamov A.A."/>
            <person name="LaButti K.M."/>
            <person name="Sun H."/>
            <person name="Clum A."/>
            <person name="Pangilinan J.L."/>
            <person name="Lindquist E.A."/>
            <person name="Lucas S."/>
            <person name="Lapidus A."/>
            <person name="Jin M."/>
            <person name="Gunawan C."/>
            <person name="Balan V."/>
            <person name="Dale B.E."/>
            <person name="Jeffries T.W."/>
            <person name="Zinkel R."/>
            <person name="Barry K.W."/>
            <person name="Grigoriev I.V."/>
            <person name="Gasch A.P."/>
        </authorList>
    </citation>
    <scope>NUCLEOTIDE SEQUENCE [LARGE SCALE GENOMIC DNA]</scope>
    <source>
        <strain evidence="2">ATCC 10573 / BCRC 21748 / CBS 615 / JCM 9827 / NBRC 10315 / NRRL Y-1498 / VKM Y-70</strain>
    </source>
</reference>
<dbReference type="Proteomes" id="UP000000707">
    <property type="component" value="Unassembled WGS sequence"/>
</dbReference>
<dbReference type="STRING" id="590646.G3BBV8"/>
<proteinExistence type="predicted"/>
<evidence type="ECO:0000313" key="1">
    <source>
        <dbReference type="EMBL" id="EGV60090.1"/>
    </source>
</evidence>
<dbReference type="HOGENOM" id="CLU_557788_0_0_1"/>